<dbReference type="Gene3D" id="2.60.120.620">
    <property type="entry name" value="q2cbj1_9rhob like domain"/>
    <property type="match status" value="1"/>
</dbReference>
<dbReference type="InterPro" id="IPR005123">
    <property type="entry name" value="Oxoglu/Fe-dep_dioxygenase_dom"/>
</dbReference>
<dbReference type="GO" id="GO:0031418">
    <property type="term" value="F:L-ascorbic acid binding"/>
    <property type="evidence" value="ECO:0007669"/>
    <property type="project" value="InterPro"/>
</dbReference>
<dbReference type="PANTHER" id="PTHR12117:SF0">
    <property type="entry name" value="PROLYL 3-HYDROXYLASE OGFOD1"/>
    <property type="match status" value="1"/>
</dbReference>
<dbReference type="GO" id="GO:0005737">
    <property type="term" value="C:cytoplasm"/>
    <property type="evidence" value="ECO:0007669"/>
    <property type="project" value="TreeGrafter"/>
</dbReference>
<dbReference type="InterPro" id="IPR039558">
    <property type="entry name" value="TPA1/OFD1_N"/>
</dbReference>
<evidence type="ECO:0000256" key="5">
    <source>
        <dbReference type="ARBA" id="ARBA00023004"/>
    </source>
</evidence>
<dbReference type="GO" id="GO:0031543">
    <property type="term" value="F:peptidyl-proline dioxygenase activity"/>
    <property type="evidence" value="ECO:0007669"/>
    <property type="project" value="TreeGrafter"/>
</dbReference>
<keyword evidence="4" id="KW-0560">Oxidoreductase</keyword>
<dbReference type="InterPro" id="IPR051842">
    <property type="entry name" value="uS12_prolyl_hydroxylase"/>
</dbReference>
<evidence type="ECO:0000256" key="3">
    <source>
        <dbReference type="ARBA" id="ARBA00022964"/>
    </source>
</evidence>
<proteinExistence type="predicted"/>
<keyword evidence="2" id="KW-0479">Metal-binding</keyword>
<dbReference type="GO" id="GO:0005506">
    <property type="term" value="F:iron ion binding"/>
    <property type="evidence" value="ECO:0007669"/>
    <property type="project" value="InterPro"/>
</dbReference>
<name>A0A1J5TQK9_9ARCH</name>
<evidence type="ECO:0000256" key="4">
    <source>
        <dbReference type="ARBA" id="ARBA00023002"/>
    </source>
</evidence>
<reference evidence="7 8" key="1">
    <citation type="submission" date="2016-08" db="EMBL/GenBank/DDBJ databases">
        <title>New Insights into Marine Group III Euryarchaeota, from dark to light.</title>
        <authorList>
            <person name="Haro-Moreno J.M."/>
            <person name="Rodriguez-Valera F."/>
            <person name="Lopez-Garcia P."/>
            <person name="Moreira D."/>
            <person name="Martin-Cuadrado A.B."/>
        </authorList>
    </citation>
    <scope>NUCLEOTIDE SEQUENCE [LARGE SCALE GENOMIC DNA]</scope>
    <source>
        <strain evidence="7">CG-Epi3</strain>
    </source>
</reference>
<dbReference type="PROSITE" id="PS51471">
    <property type="entry name" value="FE2OG_OXY"/>
    <property type="match status" value="1"/>
</dbReference>
<dbReference type="EMBL" id="MIYY01000023">
    <property type="protein sequence ID" value="OIR23217.1"/>
    <property type="molecule type" value="Genomic_DNA"/>
</dbReference>
<comment type="caution">
    <text evidence="7">The sequence shown here is derived from an EMBL/GenBank/DDBJ whole genome shotgun (WGS) entry which is preliminary data.</text>
</comment>
<dbReference type="GO" id="GO:0006449">
    <property type="term" value="P:regulation of translational termination"/>
    <property type="evidence" value="ECO:0007669"/>
    <property type="project" value="TreeGrafter"/>
</dbReference>
<evidence type="ECO:0000313" key="7">
    <source>
        <dbReference type="EMBL" id="OIR23217.1"/>
    </source>
</evidence>
<gene>
    <name evidence="7" type="ORF">BEU00_00795</name>
</gene>
<organism evidence="7 8">
    <name type="scientific">Marine Group III euryarchaeote CG-Epi3</name>
    <dbReference type="NCBI Taxonomy" id="1888997"/>
    <lineage>
        <taxon>Archaea</taxon>
        <taxon>Methanobacteriati</taxon>
        <taxon>Thermoplasmatota</taxon>
        <taxon>Thermoplasmata</taxon>
        <taxon>Candidatus Thermoprofundales</taxon>
    </lineage>
</organism>
<dbReference type="Proteomes" id="UP000183138">
    <property type="component" value="Unassembled WGS sequence"/>
</dbReference>
<dbReference type="Pfam" id="PF13661">
    <property type="entry name" value="2OG-FeII_Oxy_4"/>
    <property type="match status" value="1"/>
</dbReference>
<evidence type="ECO:0000256" key="1">
    <source>
        <dbReference type="ARBA" id="ARBA00001961"/>
    </source>
</evidence>
<dbReference type="AlphaFoldDB" id="A0A1J5TQK9"/>
<dbReference type="PANTHER" id="PTHR12117">
    <property type="entry name" value="HISTONE ACETYLTRANSFERASE COMPLEX"/>
    <property type="match status" value="1"/>
</dbReference>
<sequence>MRQNSIIPPVKSSPFPHVVVEDFLDEDTLDLVIDALAGLEYSFSESDLFSYWASVKLTDIDHPALNVLRKDLGDKMWRDEVANAFKVSKLSKIDMAAYVYGLGDFLLPHDDQVEDRVIAYSLHLTPDLEEEDGGSLDLFEEDKDGKSKLVKRVIPKFNSLNMFEVSATSWHQVSEILTDIQRLTLTGWYHV</sequence>
<keyword evidence="3" id="KW-0223">Dioxygenase</keyword>
<keyword evidence="5" id="KW-0408">Iron</keyword>
<evidence type="ECO:0000256" key="2">
    <source>
        <dbReference type="ARBA" id="ARBA00022723"/>
    </source>
</evidence>
<evidence type="ECO:0000313" key="8">
    <source>
        <dbReference type="Proteomes" id="UP000183138"/>
    </source>
</evidence>
<accession>A0A1J5TQK9</accession>
<comment type="cofactor">
    <cofactor evidence="1">
        <name>L-ascorbate</name>
        <dbReference type="ChEBI" id="CHEBI:38290"/>
    </cofactor>
</comment>
<dbReference type="InterPro" id="IPR006620">
    <property type="entry name" value="Pro_4_hyd_alph"/>
</dbReference>
<dbReference type="SMART" id="SM00702">
    <property type="entry name" value="P4Hc"/>
    <property type="match status" value="1"/>
</dbReference>
<evidence type="ECO:0000259" key="6">
    <source>
        <dbReference type="PROSITE" id="PS51471"/>
    </source>
</evidence>
<protein>
    <recommendedName>
        <fullName evidence="6">Fe2OG dioxygenase domain-containing protein</fullName>
    </recommendedName>
</protein>
<feature type="domain" description="Fe2OG dioxygenase" evidence="6">
    <location>
        <begin position="89"/>
        <end position="191"/>
    </location>
</feature>